<evidence type="ECO:0000256" key="1">
    <source>
        <dbReference type="ARBA" id="ARBA00001478"/>
    </source>
</evidence>
<dbReference type="AlphaFoldDB" id="K2QCN8"/>
<dbReference type="EMBL" id="AMQS01000018">
    <property type="protein sequence ID" value="EKF51237.1"/>
    <property type="molecule type" value="Genomic_DNA"/>
</dbReference>
<dbReference type="GO" id="GO:0009011">
    <property type="term" value="F:alpha-1,4-glucan glucosyltransferase (ADP-glucose donor) activity"/>
    <property type="evidence" value="ECO:0007669"/>
    <property type="project" value="UniProtKB-EC"/>
</dbReference>
<accession>K2QCN8</accession>
<evidence type="ECO:0000259" key="5">
    <source>
        <dbReference type="Pfam" id="PF08323"/>
    </source>
</evidence>
<protein>
    <recommendedName>
        <fullName evidence="2">starch synthase</fullName>
        <ecNumber evidence="2">2.4.1.21</ecNumber>
    </recommendedName>
</protein>
<dbReference type="PATRIC" id="fig|1231377.3.peg.1372"/>
<comment type="caution">
    <text evidence="6">The sequence shown here is derived from an EMBL/GenBank/DDBJ whole genome shotgun (WGS) entry which is preliminary data.</text>
</comment>
<feature type="domain" description="Starch synthase catalytic" evidence="5">
    <location>
        <begin position="2"/>
        <end position="36"/>
    </location>
</feature>
<dbReference type="Gene3D" id="3.40.50.2000">
    <property type="entry name" value="Glycogen Phosphorylase B"/>
    <property type="match status" value="1"/>
</dbReference>
<keyword evidence="3 6" id="KW-0328">Glycosyltransferase</keyword>
<sequence>MKVLFASSECAPFFKTGGLGDVTGALPKELAKKRNKSTSCCYLTLL</sequence>
<evidence type="ECO:0000256" key="2">
    <source>
        <dbReference type="ARBA" id="ARBA00012588"/>
    </source>
</evidence>
<dbReference type="InterPro" id="IPR013534">
    <property type="entry name" value="Starch_synth_cat_dom"/>
</dbReference>
<dbReference type="eggNOG" id="COG0297">
    <property type="taxonomic scope" value="Bacteria"/>
</dbReference>
<keyword evidence="4 6" id="KW-0808">Transferase</keyword>
<dbReference type="EC" id="2.4.1.21" evidence="2"/>
<evidence type="ECO:0000313" key="6">
    <source>
        <dbReference type="EMBL" id="EKF51237.1"/>
    </source>
</evidence>
<dbReference type="Proteomes" id="UP000006787">
    <property type="component" value="Unassembled WGS sequence"/>
</dbReference>
<dbReference type="SUPFAM" id="SSF53756">
    <property type="entry name" value="UDP-Glycosyltransferase/glycogen phosphorylase"/>
    <property type="match status" value="1"/>
</dbReference>
<proteinExistence type="predicted"/>
<comment type="catalytic activity">
    <reaction evidence="1">
        <text>[(1-&gt;4)-alpha-D-glucosyl](n) + ADP-alpha-D-glucose = [(1-&gt;4)-alpha-D-glucosyl](n+1) + ADP + H(+)</text>
        <dbReference type="Rhea" id="RHEA:18189"/>
        <dbReference type="Rhea" id="RHEA-COMP:9584"/>
        <dbReference type="Rhea" id="RHEA-COMP:9587"/>
        <dbReference type="ChEBI" id="CHEBI:15378"/>
        <dbReference type="ChEBI" id="CHEBI:15444"/>
        <dbReference type="ChEBI" id="CHEBI:57498"/>
        <dbReference type="ChEBI" id="CHEBI:456216"/>
        <dbReference type="EC" id="2.4.1.21"/>
    </reaction>
</comment>
<organism evidence="6 7">
    <name type="scientific">Lactococcus garvieae DCC43</name>
    <dbReference type="NCBI Taxonomy" id="1231377"/>
    <lineage>
        <taxon>Bacteria</taxon>
        <taxon>Bacillati</taxon>
        <taxon>Bacillota</taxon>
        <taxon>Bacilli</taxon>
        <taxon>Lactobacillales</taxon>
        <taxon>Streptococcaceae</taxon>
        <taxon>Lactococcus</taxon>
    </lineage>
</organism>
<gene>
    <name evidence="6" type="ORF">C426_1376</name>
</gene>
<reference evidence="6 7" key="1">
    <citation type="journal article" date="2012" name="J. Bacteriol.">
        <title>Genome Sequence of the Bacteriocin-Producing Strain Lactococcus garvieae DCC43.</title>
        <authorList>
            <person name="Gabrielsen C."/>
            <person name="Brede D.A."/>
            <person name="Hernandez P.E."/>
            <person name="Nes I.F."/>
            <person name="Diep D.B."/>
        </authorList>
    </citation>
    <scope>NUCLEOTIDE SEQUENCE [LARGE SCALE GENOMIC DNA]</scope>
    <source>
        <strain evidence="6 7">DCC43</strain>
    </source>
</reference>
<evidence type="ECO:0000256" key="3">
    <source>
        <dbReference type="ARBA" id="ARBA00022676"/>
    </source>
</evidence>
<name>K2QCN8_9LACT</name>
<dbReference type="Pfam" id="PF08323">
    <property type="entry name" value="Glyco_transf_5"/>
    <property type="match status" value="1"/>
</dbReference>
<evidence type="ECO:0000256" key="4">
    <source>
        <dbReference type="ARBA" id="ARBA00022679"/>
    </source>
</evidence>
<evidence type="ECO:0000313" key="7">
    <source>
        <dbReference type="Proteomes" id="UP000006787"/>
    </source>
</evidence>